<dbReference type="InterPro" id="IPR036188">
    <property type="entry name" value="FAD/NAD-bd_sf"/>
</dbReference>
<proteinExistence type="inferred from homology"/>
<feature type="region of interest" description="Disordered" evidence="6">
    <location>
        <begin position="208"/>
        <end position="243"/>
    </location>
</feature>
<feature type="compositionally biased region" description="Basic and acidic residues" evidence="6">
    <location>
        <begin position="230"/>
        <end position="243"/>
    </location>
</feature>
<feature type="compositionally biased region" description="Low complexity" evidence="6">
    <location>
        <begin position="138"/>
        <end position="156"/>
    </location>
</feature>
<evidence type="ECO:0000259" key="7">
    <source>
        <dbReference type="Pfam" id="PF07992"/>
    </source>
</evidence>
<dbReference type="InterPro" id="IPR054585">
    <property type="entry name" value="NDH2-like_C"/>
</dbReference>
<comment type="similarity">
    <text evidence="1">Belongs to the NADH dehydrogenase family.</text>
</comment>
<evidence type="ECO:0000313" key="10">
    <source>
        <dbReference type="Proteomes" id="UP001516023"/>
    </source>
</evidence>
<keyword evidence="5" id="KW-0520">NAD</keyword>
<evidence type="ECO:0000256" key="6">
    <source>
        <dbReference type="SAM" id="MobiDB-lite"/>
    </source>
</evidence>
<evidence type="ECO:0000313" key="9">
    <source>
        <dbReference type="EMBL" id="KAL3804015.1"/>
    </source>
</evidence>
<evidence type="ECO:0000256" key="3">
    <source>
        <dbReference type="ARBA" id="ARBA00022827"/>
    </source>
</evidence>
<dbReference type="SUPFAM" id="SSF51905">
    <property type="entry name" value="FAD/NAD(P)-binding domain"/>
    <property type="match status" value="1"/>
</dbReference>
<dbReference type="EMBL" id="JABMIG020000010">
    <property type="protein sequence ID" value="KAL3804015.1"/>
    <property type="molecule type" value="Genomic_DNA"/>
</dbReference>
<keyword evidence="3" id="KW-0274">FAD</keyword>
<feature type="domain" description="FAD/NAD(P)-binding" evidence="7">
    <location>
        <begin position="427"/>
        <end position="705"/>
    </location>
</feature>
<name>A0ABD3R0I6_9STRA</name>
<protein>
    <recommendedName>
        <fullName evidence="11">FAD/NAD(P)-binding domain-containing protein</fullName>
    </recommendedName>
</protein>
<reference evidence="9 10" key="1">
    <citation type="journal article" date="2020" name="G3 (Bethesda)">
        <title>Improved Reference Genome for Cyclotella cryptica CCMP332, a Model for Cell Wall Morphogenesis, Salinity Adaptation, and Lipid Production in Diatoms (Bacillariophyta).</title>
        <authorList>
            <person name="Roberts W.R."/>
            <person name="Downey K.M."/>
            <person name="Ruck E.C."/>
            <person name="Traller J.C."/>
            <person name="Alverson A.J."/>
        </authorList>
    </citation>
    <scope>NUCLEOTIDE SEQUENCE [LARGE SCALE GENOMIC DNA]</scope>
    <source>
        <strain evidence="9 10">CCMP332</strain>
    </source>
</reference>
<feature type="region of interest" description="Disordered" evidence="6">
    <location>
        <begin position="127"/>
        <end position="159"/>
    </location>
</feature>
<organism evidence="9 10">
    <name type="scientific">Cyclotella cryptica</name>
    <dbReference type="NCBI Taxonomy" id="29204"/>
    <lineage>
        <taxon>Eukaryota</taxon>
        <taxon>Sar</taxon>
        <taxon>Stramenopiles</taxon>
        <taxon>Ochrophyta</taxon>
        <taxon>Bacillariophyta</taxon>
        <taxon>Coscinodiscophyceae</taxon>
        <taxon>Thalassiosirophycidae</taxon>
        <taxon>Stephanodiscales</taxon>
        <taxon>Stephanodiscaceae</taxon>
        <taxon>Cyclotella</taxon>
    </lineage>
</organism>
<keyword evidence="4" id="KW-0560">Oxidoreductase</keyword>
<accession>A0ABD3R0I6</accession>
<feature type="domain" description="External alternative NADH-ubiquinone oxidoreductase-like C-terminal" evidence="8">
    <location>
        <begin position="758"/>
        <end position="821"/>
    </location>
</feature>
<keyword evidence="2" id="KW-0285">Flavoprotein</keyword>
<evidence type="ECO:0000259" key="8">
    <source>
        <dbReference type="Pfam" id="PF22366"/>
    </source>
</evidence>
<dbReference type="InterPro" id="IPR045024">
    <property type="entry name" value="NDH-2"/>
</dbReference>
<evidence type="ECO:0008006" key="11">
    <source>
        <dbReference type="Google" id="ProtNLM"/>
    </source>
</evidence>
<dbReference type="Proteomes" id="UP001516023">
    <property type="component" value="Unassembled WGS sequence"/>
</dbReference>
<dbReference type="Pfam" id="PF07992">
    <property type="entry name" value="Pyr_redox_2"/>
    <property type="match status" value="1"/>
</dbReference>
<sequence length="825" mass="92897">MASIGALNHTPLTSMHGSRFMSPSRAAFVPTSAAIVSSRRTAAKTSDCQRVSSSRLFLDPYEEQYRRYWAIREEEDIQQSIQQQQQEMEQVVSRPAMPGSTQQYLQCLSSLQMTSFVDNAYSTRSAEGYDEFTNPNPYEYQSQQSEQQQQEQSSEQLSPYDLQYQKYWQDLRQEMMTPEENSFDVEETPTDIDMNSFIYENSAEFSSGNTERVLGSQQHVQESNSQNQHHSQDHDEQQQRQQHIQDIEESFLRTLSNEVQYKKFLNQSPYSLTDIDLRVLFQRFLDNLEDGQQKRNGKFKGTNKRLQKGTTPRRTKDRHCSGDGVGLSRLYQIGIDVRFEDCGGDAAVGTVEYRSMTEPIRVTNPYIDNFVEGRAIGVDVEAKKVAVQLSSFSTVTRAFKDIASSAPCRLEPEPVLTHIVYDDEDSTIKRDESMGAGTVIELKYDYLLCAVGTASRSTIVPGAKEHCFNLKTSQDSKRLRTAIGEALEFASRPDVQEFYYEDEDMQAQARAERQKRVRIAIVGGGPTGVELSGELMDFFSQVCVRADGAFQHLRDDVSVMLVHGGSELLPAMDSDLRERALTALQAQGVELRLNTRLREVGRDYITICQKGSDAEETIPVGITVWAAGNAPVPFVKELLSQLPESAKGSGGRIKVDKWLRCPTRSRESFGSILVLGDVACFESQSKYDPNPEPLPQTAQVAGQQGAFAARMLNRGYDMQQTPPILPEVSSSEEFSLLRLWILARGLEEAPGFNFLSLGLLAYVGQEEALNQVMIGNVPLFNYSGRIAFLLWRSVYLAKQASSRNQALIAFDWARTQSFGRDITRL</sequence>
<dbReference type="Pfam" id="PF22366">
    <property type="entry name" value="NDH2_C"/>
    <property type="match status" value="1"/>
</dbReference>
<dbReference type="InterPro" id="IPR023753">
    <property type="entry name" value="FAD/NAD-binding_dom"/>
</dbReference>
<feature type="compositionally biased region" description="Low complexity" evidence="6">
    <location>
        <begin position="216"/>
        <end position="229"/>
    </location>
</feature>
<gene>
    <name evidence="9" type="ORF">HJC23_006406</name>
</gene>
<dbReference type="PANTHER" id="PTHR43706:SF38">
    <property type="entry name" value="FAD_NAD(P)-BINDING DOMAIN-CONTAINING PROTEIN"/>
    <property type="match status" value="1"/>
</dbReference>
<dbReference type="AlphaFoldDB" id="A0ABD3R0I6"/>
<dbReference type="GO" id="GO:0016491">
    <property type="term" value="F:oxidoreductase activity"/>
    <property type="evidence" value="ECO:0007669"/>
    <property type="project" value="UniProtKB-KW"/>
</dbReference>
<evidence type="ECO:0000256" key="2">
    <source>
        <dbReference type="ARBA" id="ARBA00022630"/>
    </source>
</evidence>
<feature type="region of interest" description="Disordered" evidence="6">
    <location>
        <begin position="292"/>
        <end position="321"/>
    </location>
</feature>
<evidence type="ECO:0000256" key="5">
    <source>
        <dbReference type="ARBA" id="ARBA00023027"/>
    </source>
</evidence>
<evidence type="ECO:0000256" key="4">
    <source>
        <dbReference type="ARBA" id="ARBA00023002"/>
    </source>
</evidence>
<dbReference type="PANTHER" id="PTHR43706">
    <property type="entry name" value="NADH DEHYDROGENASE"/>
    <property type="match status" value="1"/>
</dbReference>
<keyword evidence="10" id="KW-1185">Reference proteome</keyword>
<comment type="caution">
    <text evidence="9">The sequence shown here is derived from an EMBL/GenBank/DDBJ whole genome shotgun (WGS) entry which is preliminary data.</text>
</comment>
<feature type="compositionally biased region" description="Basic residues" evidence="6">
    <location>
        <begin position="295"/>
        <end position="317"/>
    </location>
</feature>
<dbReference type="Gene3D" id="3.50.50.100">
    <property type="match status" value="1"/>
</dbReference>
<evidence type="ECO:0000256" key="1">
    <source>
        <dbReference type="ARBA" id="ARBA00005272"/>
    </source>
</evidence>
<dbReference type="GO" id="GO:0005739">
    <property type="term" value="C:mitochondrion"/>
    <property type="evidence" value="ECO:0007669"/>
    <property type="project" value="UniProtKB-ARBA"/>
</dbReference>